<gene>
    <name evidence="2" type="ORF">P7K49_026915</name>
</gene>
<evidence type="ECO:0000256" key="1">
    <source>
        <dbReference type="SAM" id="MobiDB-lite"/>
    </source>
</evidence>
<evidence type="ECO:0008006" key="4">
    <source>
        <dbReference type="Google" id="ProtNLM"/>
    </source>
</evidence>
<feature type="compositionally biased region" description="Pro residues" evidence="1">
    <location>
        <begin position="212"/>
        <end position="242"/>
    </location>
</feature>
<feature type="region of interest" description="Disordered" evidence="1">
    <location>
        <begin position="477"/>
        <end position="506"/>
    </location>
</feature>
<feature type="compositionally biased region" description="Low complexity" evidence="1">
    <location>
        <begin position="375"/>
        <end position="391"/>
    </location>
</feature>
<reference evidence="2 3" key="1">
    <citation type="submission" date="2023-05" db="EMBL/GenBank/DDBJ databases">
        <title>B98-5 Cell Line De Novo Hybrid Assembly: An Optical Mapping Approach.</title>
        <authorList>
            <person name="Kananen K."/>
            <person name="Auerbach J.A."/>
            <person name="Kautto E."/>
            <person name="Blachly J.S."/>
        </authorList>
    </citation>
    <scope>NUCLEOTIDE SEQUENCE [LARGE SCALE GENOMIC DNA]</scope>
    <source>
        <strain evidence="2">B95-8</strain>
        <tissue evidence="2">Cell line</tissue>
    </source>
</reference>
<feature type="region of interest" description="Disordered" evidence="1">
    <location>
        <begin position="44"/>
        <end position="79"/>
    </location>
</feature>
<organism evidence="2 3">
    <name type="scientific">Saguinus oedipus</name>
    <name type="common">Cotton-top tamarin</name>
    <name type="synonym">Oedipomidas oedipus</name>
    <dbReference type="NCBI Taxonomy" id="9490"/>
    <lineage>
        <taxon>Eukaryota</taxon>
        <taxon>Metazoa</taxon>
        <taxon>Chordata</taxon>
        <taxon>Craniata</taxon>
        <taxon>Vertebrata</taxon>
        <taxon>Euteleostomi</taxon>
        <taxon>Mammalia</taxon>
        <taxon>Eutheria</taxon>
        <taxon>Euarchontoglires</taxon>
        <taxon>Primates</taxon>
        <taxon>Haplorrhini</taxon>
        <taxon>Platyrrhini</taxon>
        <taxon>Cebidae</taxon>
        <taxon>Callitrichinae</taxon>
        <taxon>Saguinus</taxon>
    </lineage>
</organism>
<dbReference type="EMBL" id="JASSZA010000013">
    <property type="protein sequence ID" value="KAK2095499.1"/>
    <property type="molecule type" value="Genomic_DNA"/>
</dbReference>
<feature type="region of interest" description="Disordered" evidence="1">
    <location>
        <begin position="330"/>
        <end position="393"/>
    </location>
</feature>
<feature type="region of interest" description="Disordered" evidence="1">
    <location>
        <begin position="183"/>
        <end position="251"/>
    </location>
</feature>
<keyword evidence="3" id="KW-1185">Reference proteome</keyword>
<protein>
    <recommendedName>
        <fullName evidence="4">Growth differentiation factor 6</fullName>
    </recommendedName>
</protein>
<feature type="compositionally biased region" description="Low complexity" evidence="1">
    <location>
        <begin position="187"/>
        <end position="208"/>
    </location>
</feature>
<feature type="compositionally biased region" description="Basic and acidic residues" evidence="1">
    <location>
        <begin position="345"/>
        <end position="365"/>
    </location>
</feature>
<comment type="caution">
    <text evidence="2">The sequence shown here is derived from an EMBL/GenBank/DDBJ whole genome shotgun (WGS) entry which is preliminary data.</text>
</comment>
<name>A0ABQ9UFE2_SAGOE</name>
<dbReference type="Proteomes" id="UP001266305">
    <property type="component" value="Unassembled WGS sequence"/>
</dbReference>
<proteinExistence type="predicted"/>
<accession>A0ABQ9UFE2</accession>
<evidence type="ECO:0000313" key="3">
    <source>
        <dbReference type="Proteomes" id="UP001266305"/>
    </source>
</evidence>
<sequence>MGTQERIPGADEGEVERLKSASEEVEDCETRGWGLQGSAAAFSIDPNSKGSWPLPDLEGCSERVPAPGPRRGFSGSGLAPEGRERLAWLLGPRREGITASRQRAACSIGACSERSLGGAAAASLLRGRSLPGKRRQLARTESRGRAAEGQLLQEFEGHPGAAGRSWLPGHWPAAPAFPRSALEARAARTAQQPRARPAGALRLPATPAHRGPSPPHLRPAPPGSPPTLSTPPLPSLSSPPLPARGGRGRGGAGVCVAGTRLLALRVRPRSRAPAAVQPLRALRVPRRRRHRLLGRRSHLPAMDIPRVLLSAVFLISFLWDLPRFQQASISSSSSSAELGSKGMRSRKEGKMPRAPRESDAGREGQEPQPRPQNKPQAQQPGAQQPPGRGPRVVPHEYMLSIYRTYSIAEKLGINASFFQSSKSANTITSFVDRGLGKWQRRRPTPLPLELRSQESGVVAACLVAGGGKWRMRDSRRMNSVGEGSGRELMEPVSRASPREASGSPVVLTPRGFSVGPRFGCGDGQPGWSPAPLGFFAPASLSWLLRGLNLSDFCRCGGSSWAGRGRDG</sequence>
<feature type="region of interest" description="Disordered" evidence="1">
    <location>
        <begin position="1"/>
        <end position="24"/>
    </location>
</feature>
<evidence type="ECO:0000313" key="2">
    <source>
        <dbReference type="EMBL" id="KAK2095499.1"/>
    </source>
</evidence>